<dbReference type="InterPro" id="IPR044978">
    <property type="entry name" value="GRV2/DNAJC13"/>
</dbReference>
<dbReference type="CDD" id="cd06257">
    <property type="entry name" value="DnaJ"/>
    <property type="match status" value="1"/>
</dbReference>
<sequence length="2819" mass="301667">MDADSQASDVVQLGEEPEYVARYTAVKHSWRGRYKRIMCLTSSAIVTQDPSTLAATNHYDLITEFDGVTPSPGKDETLDFSLSVRAGERGKFKPIKFSCRNRAGLLTDVYKVLETLRLEKQVVPPPVDFPVLHLKRKSREWVALTMRVTVTGIETLHESSSTLHWSVAFKDLASPALVVFADPYGRGGGQGGGFVLRPAYGRSKKAFTATQGSTLSNLITKITSMAKQYVGVTLFVDNTQKMTVQDFLKERATAAVGAEETPLGEWSVVRLRSAGKGTVHTIGSVAGAFAPRQAGSRGSDVAVLRQLVLTRSALVERRPDNYEAVIVRPLSSVSALVRFAEEPQMLAIEFNDGCSTHVYSSTARDSLLACVLDAVQTEAGRPLQVLPRPTLPGHRIDPLGNVASISSAGKSGDMEIPDSSHLKYLAQAAKECLAEGGASPAAKSKLWRRVREFNANVPYSGLPPNADVPEAALMALLSMLPAPANTAPGGPPAPAPSAKAATAVIGILACVRRLLGSVGATSTVVGIMGAVVRVMGQLRSGSEGVSAEAAGLIAMLVGGGPGEGGVMGRERAALLQNAKQALLANAGQITVLVSRLKPITVSPLLSLQVVAVLEAMLCEPHSESTDDRTFHEMLRQVANLRRRLFALFAHPAAGVFETVALIMRTIAEEDGGAAEPMRDAALKDGALLRHLVHALFLPSGERREVSRQLVALWADAHEPALELLARCLPPGLVAYLYTRPSDDDVGDLTTFAGAHQRRLLQRRRGRGAAAKAPSVTEPPPPPAVTLPPPPYAADSLVAPGAAATSPPRIQTPPTVKTPAQLPSPNNQIVPASPPGAPESVAIVPHSNGGEHVQPADVSSHAPPSYSQVMPSSPAAEAAPTVAIPVATPSSPRDAPGGKLRYNWADFWRQFERDHSRADLIWNERTRQELKEALDSEVHSLELERDRAVLEDVAAPTEEEGDAEDGEREAAAEEKAGGQLSWNYAEFRVKYASLAKEVCVGEYYLRLLLETSTARDSQPFPLRDPPAFFRALYHRFLCDADAGLFIEGLDENSHSLSREDFCDVNGLDGFGGSGGVGGQTRELCARAMALVYDQHKERIGPFDGTAHVTVLLDRTNDRALRHRLVLLLQALVKVPSNARACVAVGGVELAVDLLASAHEAAERAVTPSQNNLIAATAHVEPPKVWYYRGKGDAKEGPVEKDQIRRLWSTGEIEFSTKCWAEGMNDWKPLRAIRELRWAMAKKTAVLTPVQVGEVALSILHDLVSLHSSVDDYGELVTPAPVVKRILSSPRCLPHLAQGVLTGEPKIVELAASLMEVIITYNPPAMARLYSSGAFYFALAYAGANLRTIASLFKKAHLHQAFHGGADAAVASALPLAKRSVLGGLLPESLLYVLEKSGAQAFAAAMVADSDTPEIIWTHKMRSERLIHQVHQHLGDFPSKLPQHCHSLYDYAPMPPVTYPELEDEMWCHRYYLRNLCDEARFPDWPIVEHVEFLQSLLAMWREELTRRPLELSEEQACEILEISKDDVSETSAPSEKEHAETGGQRRVKRKGRVDEEVLKRQYKKMAMKYHPDKNPEGRDQFMAVQTAYERLQASLAGGLQGPQSWRLRLLLKAQCILFRRYGAVLEPFKYAGYPMLLNAITLDDADPNFLSTERAPLLEAATELIWLTCVSSALNGEELVRDGGVQLLATLLGRCMPLVRPQTPPTEPAAVIVTNIMRTMAGLATFEIARREMMACPGLIPDIVHCTELERSTISIDSALQTMGVLCVDADFQDWLLSAGVLWFLLPLLLQYDATAEKKETGGPQGIGASVQGAKNLHAMLAARALAKLGGFMEGELSTPYHQEATAVLRGLLTPRVAAQLKDRSPREMLRNLTSNLETPHVIWNSVTRGELLRFVDQQRANVGPDGKYTLAEATEFKYKALSEELQVGDVYLRIFNQTPDFKVDNIDAFCDALLEYISEAVKRRRELATPSSPQKAPAPVPVTPPPASKTTPEKKSLFESPVKRPLFEDENGAPESLTPNGGETPGANEPPAAESGPVDTEQKDRDTTAEAGDSAQPTEAAGSVNLEAGKLVEHLAMALQALLNVLTSDPHLAAVFSTRPQLAPLLGCLVDTSAASGRVPELALAVLTRLTAHAPCVEAMVADRGGLILLFQLLHTAPHLRSSVLHVLAALASTADAAWAAAKNGGAIFILEVLLPTGQTVGTAERAAAASLLGKLVAQPLHGPRVSIALGKFLPDGLVASIVDGPGEAVVSALGRTTETPELVWSPAMAASLAGQLATLGQELIREQAGGGADWEMPDSIGKRVSATGEVIPQDGAVDEPQVGGVYVRLFLKDPKFPLRNRKRFLEGLLDQYVATSATVRSGAGDPELPLLFSAALVSLLRVHPILADHVAHLGYINKLVGTMAAEGRRASMADGTPEECASENGSSDGPTPQERVRASCLRILHQLATSTACAEAMAAPNAGAPQVVPLLMRAVGWHGASVLALETLKRLVTANNRARDALVGQGLRTGLVPVLLALLDWRAGAKNGLSSQMKWNEAEASVGRVLAVEVLRLLASEGVHSQQVKEILDGSEIWRAYKDQKHDLFLPSSASSATGVAGLIEGPSSAAQYALPAPQSKVFLPDKSPPGKKTPSPGGASASSGTPPVDVAGAKDSTPAFQGEPVGPSTPGTPLPVSTTPLRPPAPEPDTLKAAHFVAPRKAPESGGEKRASVPAPSGETSRDGETSERVRTPEPVREAAPSAATLAESASSSASPSASGSGEKPAPSRPEGSAADLGTETKLHEKPDPIPVGEVPTDEEPVEFGDSGEAERQPFDGPPPL</sequence>
<dbReference type="FunFam" id="1.25.10.10:FF:000180">
    <property type="entry name" value="DnaJ homolog subfamily C GRV2"/>
    <property type="match status" value="1"/>
</dbReference>
<dbReference type="InterPro" id="IPR001623">
    <property type="entry name" value="DnaJ_domain"/>
</dbReference>
<feature type="compositionally biased region" description="Pro residues" evidence="1">
    <location>
        <begin position="776"/>
        <end position="791"/>
    </location>
</feature>
<dbReference type="SUPFAM" id="SSF46565">
    <property type="entry name" value="Chaperone J-domain"/>
    <property type="match status" value="1"/>
</dbReference>
<feature type="compositionally biased region" description="Acidic residues" evidence="1">
    <location>
        <begin position="2794"/>
        <end position="2806"/>
    </location>
</feature>
<evidence type="ECO:0000313" key="4">
    <source>
        <dbReference type="Proteomes" id="UP000054558"/>
    </source>
</evidence>
<dbReference type="GO" id="GO:0006898">
    <property type="term" value="P:receptor-mediated endocytosis"/>
    <property type="evidence" value="ECO:0000318"/>
    <property type="project" value="GO_Central"/>
</dbReference>
<name>A0A1Y1HIR7_KLENI</name>
<evidence type="ECO:0000256" key="1">
    <source>
        <dbReference type="SAM" id="MobiDB-lite"/>
    </source>
</evidence>
<keyword evidence="4" id="KW-1185">Reference proteome</keyword>
<feature type="compositionally biased region" description="Pro residues" evidence="1">
    <location>
        <begin position="1976"/>
        <end position="1987"/>
    </location>
</feature>
<dbReference type="Pfam" id="PF00226">
    <property type="entry name" value="DnaJ"/>
    <property type="match status" value="1"/>
</dbReference>
<gene>
    <name evidence="3" type="ORF">KFL_000120460</name>
</gene>
<dbReference type="GO" id="GO:0010008">
    <property type="term" value="C:endosome membrane"/>
    <property type="evidence" value="ECO:0000318"/>
    <property type="project" value="GO_Central"/>
</dbReference>
<dbReference type="PROSITE" id="PS50076">
    <property type="entry name" value="DNAJ_2"/>
    <property type="match status" value="1"/>
</dbReference>
<dbReference type="GO" id="GO:2000641">
    <property type="term" value="P:regulation of early endosome to late endosome transport"/>
    <property type="evidence" value="ECO:0007669"/>
    <property type="project" value="InterPro"/>
</dbReference>
<dbReference type="InterPro" id="IPR025640">
    <property type="entry name" value="GYF_2"/>
</dbReference>
<dbReference type="EMBL" id="DF236961">
    <property type="protein sequence ID" value="GAQ78400.1"/>
    <property type="molecule type" value="Genomic_DNA"/>
</dbReference>
<dbReference type="InterPro" id="IPR011989">
    <property type="entry name" value="ARM-like"/>
</dbReference>
<dbReference type="SMART" id="SM00271">
    <property type="entry name" value="DnaJ"/>
    <property type="match status" value="1"/>
</dbReference>
<dbReference type="Gene3D" id="1.25.10.10">
    <property type="entry name" value="Leucine-rich Repeat Variant"/>
    <property type="match status" value="2"/>
</dbReference>
<feature type="compositionally biased region" description="Basic and acidic residues" evidence="1">
    <location>
        <begin position="2777"/>
        <end position="2786"/>
    </location>
</feature>
<feature type="domain" description="J" evidence="2">
    <location>
        <begin position="1536"/>
        <end position="1595"/>
    </location>
</feature>
<protein>
    <recommendedName>
        <fullName evidence="2">J domain-containing protein</fullName>
    </recommendedName>
</protein>
<dbReference type="SUPFAM" id="SSF48371">
    <property type="entry name" value="ARM repeat"/>
    <property type="match status" value="1"/>
</dbReference>
<feature type="compositionally biased region" description="Polar residues" evidence="1">
    <location>
        <begin position="820"/>
        <end position="829"/>
    </location>
</feature>
<feature type="region of interest" description="Disordered" evidence="1">
    <location>
        <begin position="761"/>
        <end position="873"/>
    </location>
</feature>
<feature type="compositionally biased region" description="Low complexity" evidence="1">
    <location>
        <begin position="2628"/>
        <end position="2645"/>
    </location>
</feature>
<dbReference type="Proteomes" id="UP000054558">
    <property type="component" value="Unassembled WGS sequence"/>
</dbReference>
<feature type="compositionally biased region" description="Polar residues" evidence="1">
    <location>
        <begin position="2667"/>
        <end position="2678"/>
    </location>
</feature>
<proteinExistence type="predicted"/>
<dbReference type="OMA" id="PQTYSIC"/>
<accession>A0A1Y1HIR7</accession>
<organism evidence="3 4">
    <name type="scientific">Klebsormidium nitens</name>
    <name type="common">Green alga</name>
    <name type="synonym">Ulothrix nitens</name>
    <dbReference type="NCBI Taxonomy" id="105231"/>
    <lineage>
        <taxon>Eukaryota</taxon>
        <taxon>Viridiplantae</taxon>
        <taxon>Streptophyta</taxon>
        <taxon>Klebsormidiophyceae</taxon>
        <taxon>Klebsormidiales</taxon>
        <taxon>Klebsormidiaceae</taxon>
        <taxon>Klebsormidium</taxon>
    </lineage>
</organism>
<dbReference type="STRING" id="105231.A0A1Y1HIR7"/>
<dbReference type="GO" id="GO:0007032">
    <property type="term" value="P:endosome organization"/>
    <property type="evidence" value="ECO:0007669"/>
    <property type="project" value="InterPro"/>
</dbReference>
<evidence type="ECO:0000259" key="2">
    <source>
        <dbReference type="PROSITE" id="PS50076"/>
    </source>
</evidence>
<feature type="region of interest" description="Disordered" evidence="1">
    <location>
        <begin position="1524"/>
        <end position="1550"/>
    </location>
</feature>
<feature type="compositionally biased region" description="Basic and acidic residues" evidence="1">
    <location>
        <begin position="2699"/>
        <end position="2709"/>
    </location>
</feature>
<reference evidence="3 4" key="1">
    <citation type="journal article" date="2014" name="Nat. Commun.">
        <title>Klebsormidium flaccidum genome reveals primary factors for plant terrestrial adaptation.</title>
        <authorList>
            <person name="Hori K."/>
            <person name="Maruyama F."/>
            <person name="Fujisawa T."/>
            <person name="Togashi T."/>
            <person name="Yamamoto N."/>
            <person name="Seo M."/>
            <person name="Sato S."/>
            <person name="Yamada T."/>
            <person name="Mori H."/>
            <person name="Tajima N."/>
            <person name="Moriyama T."/>
            <person name="Ikeuchi M."/>
            <person name="Watanabe M."/>
            <person name="Wada H."/>
            <person name="Kobayashi K."/>
            <person name="Saito M."/>
            <person name="Masuda T."/>
            <person name="Sasaki-Sekimoto Y."/>
            <person name="Mashiguchi K."/>
            <person name="Awai K."/>
            <person name="Shimojima M."/>
            <person name="Masuda S."/>
            <person name="Iwai M."/>
            <person name="Nobusawa T."/>
            <person name="Narise T."/>
            <person name="Kondo S."/>
            <person name="Saito H."/>
            <person name="Sato R."/>
            <person name="Murakawa M."/>
            <person name="Ihara Y."/>
            <person name="Oshima-Yamada Y."/>
            <person name="Ohtaka K."/>
            <person name="Satoh M."/>
            <person name="Sonobe K."/>
            <person name="Ishii M."/>
            <person name="Ohtani R."/>
            <person name="Kanamori-Sato M."/>
            <person name="Honoki R."/>
            <person name="Miyazaki D."/>
            <person name="Mochizuki H."/>
            <person name="Umetsu J."/>
            <person name="Higashi K."/>
            <person name="Shibata D."/>
            <person name="Kamiya Y."/>
            <person name="Sato N."/>
            <person name="Nakamura Y."/>
            <person name="Tabata S."/>
            <person name="Ida S."/>
            <person name="Kurokawa K."/>
            <person name="Ohta H."/>
        </authorList>
    </citation>
    <scope>NUCLEOTIDE SEQUENCE [LARGE SCALE GENOMIC DNA]</scope>
    <source>
        <strain evidence="3 4">NIES-2285</strain>
    </source>
</reference>
<feature type="compositionally biased region" description="Acidic residues" evidence="1">
    <location>
        <begin position="956"/>
        <end position="966"/>
    </location>
</feature>
<dbReference type="Pfam" id="PF19432">
    <property type="entry name" value="RME-8_N"/>
    <property type="match status" value="3"/>
</dbReference>
<feature type="region of interest" description="Disordered" evidence="1">
    <location>
        <begin position="2411"/>
        <end position="2434"/>
    </location>
</feature>
<feature type="compositionally biased region" description="Low complexity" evidence="1">
    <location>
        <begin position="2737"/>
        <end position="2763"/>
    </location>
</feature>
<feature type="compositionally biased region" description="Basic and acidic residues" evidence="1">
    <location>
        <begin position="2718"/>
        <end position="2735"/>
    </location>
</feature>
<feature type="region of interest" description="Disordered" evidence="1">
    <location>
        <begin position="2617"/>
        <end position="2819"/>
    </location>
</feature>
<feature type="region of interest" description="Disordered" evidence="1">
    <location>
        <begin position="1967"/>
        <end position="2062"/>
    </location>
</feature>
<dbReference type="Pfam" id="PF14237">
    <property type="entry name" value="GYF_2"/>
    <property type="match status" value="1"/>
</dbReference>
<dbReference type="OrthoDB" id="69656at2759"/>
<dbReference type="InterPro" id="IPR045802">
    <property type="entry name" value="GRV2/DNAJC13_N"/>
</dbReference>
<feature type="region of interest" description="Disordered" evidence="1">
    <location>
        <begin position="951"/>
        <end position="974"/>
    </location>
</feature>
<dbReference type="PANTHER" id="PTHR36983">
    <property type="entry name" value="DNAJ HOMOLOG SUBFAMILY C MEMBER 13"/>
    <property type="match status" value="1"/>
</dbReference>
<feature type="compositionally biased region" description="Basic and acidic residues" evidence="1">
    <location>
        <begin position="1991"/>
        <end position="2007"/>
    </location>
</feature>
<dbReference type="PANTHER" id="PTHR36983:SF2">
    <property type="entry name" value="DNAJ HOMOLOG SUBFAMILY C MEMBER 13"/>
    <property type="match status" value="1"/>
</dbReference>
<evidence type="ECO:0000313" key="3">
    <source>
        <dbReference type="EMBL" id="GAQ78400.1"/>
    </source>
</evidence>
<dbReference type="InterPro" id="IPR036869">
    <property type="entry name" value="J_dom_sf"/>
</dbReference>
<dbReference type="Gene3D" id="1.10.287.110">
    <property type="entry name" value="DnaJ domain"/>
    <property type="match status" value="1"/>
</dbReference>
<dbReference type="InterPro" id="IPR016024">
    <property type="entry name" value="ARM-type_fold"/>
</dbReference>